<dbReference type="InterPro" id="IPR000751">
    <property type="entry name" value="MPI_Phosphatase"/>
</dbReference>
<dbReference type="Gene3D" id="3.40.250.10">
    <property type="entry name" value="Rhodanese-like domain"/>
    <property type="match status" value="1"/>
</dbReference>
<sequence length="508" mass="56160">MPVNQSHESVVVADDDNAVFASPMTSLTHQLSGAGLTPSVSAGAAASSSAVKPALISDSVRFGIDDSNDSLLQFRRPTLQQQFSCEDDNEDDWVPARLPGYDDEENAATTDCNGTPIRSRTTAAAPAFCSSPSEPTLRRRLWSPMAAGNAARSGTGAPQQPANEPRLATVPLFGFSSSPTSMQAPPPPPRPPPATAARSQQQPRRRSFKRPSPVSQPEQPQQPLDQTPKTATPKRRRLGRTPLGDSTNSKAPSATSELQHQQHQQSKKPPLLQRCTSEMSALNSKRGSTLDSDKVDKAIASIDSLNLIGNSEQQHSLPTVKEMDYGIRYVTAATVSGLLRGEFADRVPNYQIIDCRYPYEFDGGHIQGAINIYKQEDLLSTIVEPAVAAAASGNAVESPRPVLIFHCEFSSERAPKLARFLRQTDRECNAENYPILHFPEVYLLKDGYKSFFNAHKEDCQPQFYRRMSDPAFRNELAAFQRDRLDWQRRHSHKRHSRMQRLASCQQFH</sequence>
<evidence type="ECO:0000256" key="5">
    <source>
        <dbReference type="ARBA" id="ARBA00022912"/>
    </source>
</evidence>
<evidence type="ECO:0000256" key="6">
    <source>
        <dbReference type="ARBA" id="ARBA00023306"/>
    </source>
</evidence>
<evidence type="ECO:0000256" key="3">
    <source>
        <dbReference type="ARBA" id="ARBA00022776"/>
    </source>
</evidence>
<organism evidence="11 13">
    <name type="scientific">Macrostomum lignano</name>
    <dbReference type="NCBI Taxonomy" id="282301"/>
    <lineage>
        <taxon>Eukaryota</taxon>
        <taxon>Metazoa</taxon>
        <taxon>Spiralia</taxon>
        <taxon>Lophotrochozoa</taxon>
        <taxon>Platyhelminthes</taxon>
        <taxon>Rhabditophora</taxon>
        <taxon>Macrostomorpha</taxon>
        <taxon>Macrostomida</taxon>
        <taxon>Macrostomidae</taxon>
        <taxon>Macrostomum</taxon>
    </lineage>
</organism>
<dbReference type="AlphaFoldDB" id="A0A1I8IP38"/>
<dbReference type="PANTHER" id="PTHR10828">
    <property type="entry name" value="M-PHASE INDUCER PHOSPHATASE DUAL SPECIFICITY PHOSPHATASE CDC25"/>
    <property type="match status" value="1"/>
</dbReference>
<dbReference type="Pfam" id="PF00581">
    <property type="entry name" value="Rhodanese"/>
    <property type="match status" value="1"/>
</dbReference>
<dbReference type="GO" id="GO:0004725">
    <property type="term" value="F:protein tyrosine phosphatase activity"/>
    <property type="evidence" value="ECO:0007669"/>
    <property type="project" value="UniProtKB-UniRule"/>
</dbReference>
<feature type="compositionally biased region" description="Low complexity" evidence="9">
    <location>
        <begin position="259"/>
        <end position="273"/>
    </location>
</feature>
<feature type="region of interest" description="Disordered" evidence="9">
    <location>
        <begin position="171"/>
        <end position="291"/>
    </location>
</feature>
<keyword evidence="4 8" id="KW-0378">Hydrolase</keyword>
<feature type="compositionally biased region" description="Polar residues" evidence="9">
    <location>
        <begin position="107"/>
        <end position="122"/>
    </location>
</feature>
<evidence type="ECO:0000256" key="2">
    <source>
        <dbReference type="ARBA" id="ARBA00022618"/>
    </source>
</evidence>
<evidence type="ECO:0000313" key="12">
    <source>
        <dbReference type="WBParaSite" id="maker-uti_cns_0013795-snap-gene-0.2-mRNA-1"/>
    </source>
</evidence>
<comment type="function">
    <text evidence="8">Tyrosine protein phosphatase which functions as a dosage-dependent inducer of mitotic progression.</text>
</comment>
<evidence type="ECO:0000256" key="9">
    <source>
        <dbReference type="SAM" id="MobiDB-lite"/>
    </source>
</evidence>
<dbReference type="PROSITE" id="PS50206">
    <property type="entry name" value="RHODANESE_3"/>
    <property type="match status" value="1"/>
</dbReference>
<dbReference type="PANTHER" id="PTHR10828:SF17">
    <property type="entry name" value="PROTEIN-TYROSINE-PHOSPHATASE"/>
    <property type="match status" value="1"/>
</dbReference>
<name>A0A1I8IP38_9PLAT</name>
<dbReference type="STRING" id="282301.A0A1I8IP38"/>
<feature type="compositionally biased region" description="Polar residues" evidence="9">
    <location>
        <begin position="274"/>
        <end position="290"/>
    </location>
</feature>
<dbReference type="GO" id="GO:0051301">
    <property type="term" value="P:cell division"/>
    <property type="evidence" value="ECO:0007669"/>
    <property type="project" value="UniProtKB-UniRule"/>
</dbReference>
<proteinExistence type="inferred from homology"/>
<dbReference type="EC" id="3.1.3.48" evidence="8"/>
<feature type="region of interest" description="Disordered" evidence="9">
    <location>
        <begin position="99"/>
        <end position="136"/>
    </location>
</feature>
<dbReference type="GO" id="GO:0000086">
    <property type="term" value="P:G2/M transition of mitotic cell cycle"/>
    <property type="evidence" value="ECO:0007669"/>
    <property type="project" value="TreeGrafter"/>
</dbReference>
<dbReference type="CDD" id="cd01530">
    <property type="entry name" value="Cdc25"/>
    <property type="match status" value="1"/>
</dbReference>
<feature type="compositionally biased region" description="Low complexity" evidence="9">
    <location>
        <begin position="210"/>
        <end position="223"/>
    </location>
</feature>
<feature type="domain" description="Rhodanese" evidence="10">
    <location>
        <begin position="346"/>
        <end position="460"/>
    </location>
</feature>
<evidence type="ECO:0000256" key="7">
    <source>
        <dbReference type="ARBA" id="ARBA00051722"/>
    </source>
</evidence>
<dbReference type="SMART" id="SM00450">
    <property type="entry name" value="RHOD"/>
    <property type="match status" value="1"/>
</dbReference>
<dbReference type="GO" id="GO:0110032">
    <property type="term" value="P:positive regulation of G2/MI transition of meiotic cell cycle"/>
    <property type="evidence" value="ECO:0007669"/>
    <property type="project" value="TreeGrafter"/>
</dbReference>
<protein>
    <recommendedName>
        <fullName evidence="8">M-phase inducer phosphatase</fullName>
        <ecNumber evidence="8">3.1.3.48</ecNumber>
    </recommendedName>
</protein>
<evidence type="ECO:0000313" key="13">
    <source>
        <dbReference type="WBParaSite" id="maker-uti_cns_0014660-snap-gene-0.1-mRNA-1"/>
    </source>
</evidence>
<dbReference type="SUPFAM" id="SSF52821">
    <property type="entry name" value="Rhodanese/Cell cycle control phosphatase"/>
    <property type="match status" value="1"/>
</dbReference>
<comment type="catalytic activity">
    <reaction evidence="7 8">
        <text>O-phospho-L-tyrosyl-[protein] + H2O = L-tyrosyl-[protein] + phosphate</text>
        <dbReference type="Rhea" id="RHEA:10684"/>
        <dbReference type="Rhea" id="RHEA-COMP:10136"/>
        <dbReference type="Rhea" id="RHEA-COMP:20101"/>
        <dbReference type="ChEBI" id="CHEBI:15377"/>
        <dbReference type="ChEBI" id="CHEBI:43474"/>
        <dbReference type="ChEBI" id="CHEBI:46858"/>
        <dbReference type="ChEBI" id="CHEBI:61978"/>
        <dbReference type="EC" id="3.1.3.48"/>
    </reaction>
</comment>
<dbReference type="GO" id="GO:0010971">
    <property type="term" value="P:positive regulation of G2/M transition of mitotic cell cycle"/>
    <property type="evidence" value="ECO:0007669"/>
    <property type="project" value="TreeGrafter"/>
</dbReference>
<dbReference type="GO" id="GO:0005737">
    <property type="term" value="C:cytoplasm"/>
    <property type="evidence" value="ECO:0007669"/>
    <property type="project" value="TreeGrafter"/>
</dbReference>
<dbReference type="GO" id="GO:0005634">
    <property type="term" value="C:nucleus"/>
    <property type="evidence" value="ECO:0007669"/>
    <property type="project" value="TreeGrafter"/>
</dbReference>
<comment type="similarity">
    <text evidence="1 8">Belongs to the MPI phosphatase family.</text>
</comment>
<dbReference type="OrthoDB" id="9999371at2759"/>
<evidence type="ECO:0000259" key="10">
    <source>
        <dbReference type="PROSITE" id="PS50206"/>
    </source>
</evidence>
<accession>A0A1I8IP38</accession>
<dbReference type="PRINTS" id="PR00716">
    <property type="entry name" value="MPIPHPHTASE"/>
</dbReference>
<evidence type="ECO:0000256" key="1">
    <source>
        <dbReference type="ARBA" id="ARBA00011065"/>
    </source>
</evidence>
<evidence type="ECO:0000313" key="11">
    <source>
        <dbReference type="Proteomes" id="UP000095280"/>
    </source>
</evidence>
<dbReference type="Proteomes" id="UP000095280">
    <property type="component" value="Unplaced"/>
</dbReference>
<dbReference type="WBParaSite" id="maker-uti_cns_0014660-snap-gene-0.1-mRNA-1">
    <property type="protein sequence ID" value="maker-uti_cns_0014660-snap-gene-0.1-mRNA-1"/>
    <property type="gene ID" value="maker-uti_cns_0014660-snap-gene-0.1"/>
</dbReference>
<keyword evidence="5 8" id="KW-0904">Protein phosphatase</keyword>
<dbReference type="WBParaSite" id="maker-uti_cns_0013795-snap-gene-0.2-mRNA-1">
    <property type="protein sequence ID" value="maker-uti_cns_0013795-snap-gene-0.2-mRNA-1"/>
    <property type="gene ID" value="maker-uti_cns_0013795-snap-gene-0.2"/>
</dbReference>
<reference evidence="12 13" key="1">
    <citation type="submission" date="2016-11" db="UniProtKB">
        <authorList>
            <consortium name="WormBaseParasite"/>
        </authorList>
    </citation>
    <scope>IDENTIFICATION</scope>
</reference>
<dbReference type="InterPro" id="IPR001763">
    <property type="entry name" value="Rhodanese-like_dom"/>
</dbReference>
<keyword evidence="3 8" id="KW-0498">Mitosis</keyword>
<keyword evidence="6 8" id="KW-0131">Cell cycle</keyword>
<feature type="compositionally biased region" description="Polar residues" evidence="9">
    <location>
        <begin position="244"/>
        <end position="258"/>
    </location>
</feature>
<dbReference type="FunFam" id="3.40.250.10:FF:000021">
    <property type="entry name" value="M-phase inducer phosphatase cdc-25.2"/>
    <property type="match status" value="1"/>
</dbReference>
<evidence type="ECO:0000256" key="8">
    <source>
        <dbReference type="RuleBase" id="RU368028"/>
    </source>
</evidence>
<dbReference type="InterPro" id="IPR036873">
    <property type="entry name" value="Rhodanese-like_dom_sf"/>
</dbReference>
<evidence type="ECO:0000256" key="4">
    <source>
        <dbReference type="ARBA" id="ARBA00022801"/>
    </source>
</evidence>
<feature type="compositionally biased region" description="Pro residues" evidence="9">
    <location>
        <begin position="184"/>
        <end position="194"/>
    </location>
</feature>
<keyword evidence="11" id="KW-1185">Reference proteome</keyword>
<keyword evidence="2 8" id="KW-0132">Cell division</keyword>